<protein>
    <submittedName>
        <fullName evidence="5">3-mercaptopyruvate sulfurtransferase SseA</fullName>
    </submittedName>
</protein>
<proteinExistence type="predicted"/>
<reference evidence="5" key="1">
    <citation type="journal article" name="DNA Res.">
        <title>The physiological potential of anammox bacteria as revealed by their core genome structure.</title>
        <authorList>
            <person name="Okubo T."/>
            <person name="Toyoda A."/>
            <person name="Fukuhara K."/>
            <person name="Uchiyama I."/>
            <person name="Harigaya Y."/>
            <person name="Kuroiwa M."/>
            <person name="Suzuki T."/>
            <person name="Murakami Y."/>
            <person name="Suwa Y."/>
            <person name="Takami H."/>
        </authorList>
    </citation>
    <scope>NUCLEOTIDE SEQUENCE</scope>
    <source>
        <strain evidence="5">317325-3</strain>
    </source>
</reference>
<evidence type="ECO:0000256" key="1">
    <source>
        <dbReference type="ARBA" id="ARBA00022679"/>
    </source>
</evidence>
<dbReference type="InterPro" id="IPR001763">
    <property type="entry name" value="Rhodanese-like_dom"/>
</dbReference>
<dbReference type="InterPro" id="IPR045078">
    <property type="entry name" value="TST/MPST-like"/>
</dbReference>
<dbReference type="KEGG" id="ddz:DSYM_07570"/>
<dbReference type="Proteomes" id="UP000662914">
    <property type="component" value="Chromosome"/>
</dbReference>
<dbReference type="PANTHER" id="PTHR11364:SF27">
    <property type="entry name" value="SULFURTRANSFERASE"/>
    <property type="match status" value="1"/>
</dbReference>
<evidence type="ECO:0000256" key="3">
    <source>
        <dbReference type="SAM" id="SignalP"/>
    </source>
</evidence>
<name>A0A809QZV6_9PROT</name>
<accession>A0A809QZV6</accession>
<dbReference type="AlphaFoldDB" id="A0A809QZV6"/>
<evidence type="ECO:0000313" key="6">
    <source>
        <dbReference type="Proteomes" id="UP000662914"/>
    </source>
</evidence>
<keyword evidence="3" id="KW-0732">Signal</keyword>
<evidence type="ECO:0000313" key="5">
    <source>
        <dbReference type="EMBL" id="BBO20058.1"/>
    </source>
</evidence>
<dbReference type="InterPro" id="IPR036873">
    <property type="entry name" value="Rhodanese-like_dom_sf"/>
</dbReference>
<dbReference type="GO" id="GO:0004792">
    <property type="term" value="F:thiosulfate-cyanide sulfurtransferase activity"/>
    <property type="evidence" value="ECO:0007669"/>
    <property type="project" value="TreeGrafter"/>
</dbReference>
<sequence>MKTIFATRWGALLAGMLFLLLSARAAMANEPLVTVDWLKANLGKPGLAIVDFQPPPDYLRAHIPGAVNSNYAKDGWREERASDKVPDMFPEKLDKLLAHIGALGIDNATHVVLVPIGMNATDVGVATRVYWTFKVLGHDNVSILDGGMAAWTKEQDKSKANPVQAGAAKAEAKAFKANLRKEMLVSMDDVKKAKASGILLVDNRPEDQFVGINRHPRSPESGTLAGAKNLPNGWLTVNGMGQFRSKSQLEQLYKLAGVPTGGEQINFCNTGHWASVGWFVSSELMGNKKARMYDGSMVEWTLLKGGGMEQKVKLN</sequence>
<evidence type="ECO:0000256" key="2">
    <source>
        <dbReference type="ARBA" id="ARBA00022737"/>
    </source>
</evidence>
<dbReference type="PANTHER" id="PTHR11364">
    <property type="entry name" value="THIOSULFATE SULFERTANSFERASE"/>
    <property type="match status" value="1"/>
</dbReference>
<feature type="signal peptide" evidence="3">
    <location>
        <begin position="1"/>
        <end position="28"/>
    </location>
</feature>
<dbReference type="SUPFAM" id="SSF52821">
    <property type="entry name" value="Rhodanese/Cell cycle control phosphatase"/>
    <property type="match status" value="2"/>
</dbReference>
<dbReference type="CDD" id="cd01448">
    <property type="entry name" value="TST_Repeat_1"/>
    <property type="match status" value="1"/>
</dbReference>
<evidence type="ECO:0000259" key="4">
    <source>
        <dbReference type="PROSITE" id="PS50206"/>
    </source>
</evidence>
<feature type="domain" description="Rhodanese" evidence="4">
    <location>
        <begin position="43"/>
        <end position="160"/>
    </location>
</feature>
<keyword evidence="2" id="KW-0677">Repeat</keyword>
<dbReference type="EMBL" id="AP021857">
    <property type="protein sequence ID" value="BBO20058.1"/>
    <property type="molecule type" value="Genomic_DNA"/>
</dbReference>
<dbReference type="SMART" id="SM00450">
    <property type="entry name" value="RHOD"/>
    <property type="match status" value="2"/>
</dbReference>
<dbReference type="Gene3D" id="3.40.250.10">
    <property type="entry name" value="Rhodanese-like domain"/>
    <property type="match status" value="2"/>
</dbReference>
<keyword evidence="1 5" id="KW-0808">Transferase</keyword>
<dbReference type="PROSITE" id="PS50206">
    <property type="entry name" value="RHODANESE_3"/>
    <property type="match status" value="2"/>
</dbReference>
<dbReference type="Pfam" id="PF00581">
    <property type="entry name" value="Rhodanese"/>
    <property type="match status" value="2"/>
</dbReference>
<gene>
    <name evidence="5" type="ORF">DSYM_07570</name>
</gene>
<feature type="domain" description="Rhodanese" evidence="4">
    <location>
        <begin position="194"/>
        <end position="309"/>
    </location>
</feature>
<keyword evidence="5" id="KW-0670">Pyruvate</keyword>
<feature type="chain" id="PRO_5035199512" evidence="3">
    <location>
        <begin position="29"/>
        <end position="315"/>
    </location>
</feature>
<organism evidence="5 6">
    <name type="scientific">Candidatus Desulfobacillus denitrificans</name>
    <dbReference type="NCBI Taxonomy" id="2608985"/>
    <lineage>
        <taxon>Bacteria</taxon>
        <taxon>Pseudomonadati</taxon>
        <taxon>Pseudomonadota</taxon>
        <taxon>Betaproteobacteria</taxon>
        <taxon>Candidatus Desulfobacillus</taxon>
    </lineage>
</organism>